<dbReference type="EMBL" id="MPSB01000006">
    <property type="protein sequence ID" value="ONF96055.1"/>
    <property type="molecule type" value="Genomic_DNA"/>
</dbReference>
<dbReference type="Proteomes" id="UP000188729">
    <property type="component" value="Unassembled WGS sequence"/>
</dbReference>
<accession>A0A1V2EU98</accession>
<proteinExistence type="predicted"/>
<dbReference type="AlphaFoldDB" id="A0A1V2EU98"/>
<dbReference type="OrthoDB" id="7574906at2"/>
<gene>
    <name evidence="2" type="ORF">SPHI_16690</name>
</gene>
<comment type="caution">
    <text evidence="2">The sequence shown here is derived from an EMBL/GenBank/DDBJ whole genome shotgun (WGS) entry which is preliminary data.</text>
</comment>
<dbReference type="RefSeq" id="WP_158049659.1">
    <property type="nucleotide sequence ID" value="NZ_MPSB01000006.1"/>
</dbReference>
<feature type="region of interest" description="Disordered" evidence="1">
    <location>
        <begin position="1"/>
        <end position="54"/>
    </location>
</feature>
<protein>
    <submittedName>
        <fullName evidence="2">Uncharacterized protein</fullName>
    </submittedName>
</protein>
<keyword evidence="3" id="KW-1185">Reference proteome</keyword>
<name>A0A1V2EU98_9SPHN</name>
<feature type="compositionally biased region" description="Basic and acidic residues" evidence="1">
    <location>
        <begin position="1"/>
        <end position="18"/>
    </location>
</feature>
<sequence length="54" mass="5775">MSDHKPSEPKPSDFKETAQRSQDANIADEGAAYQNASQPKEGGSDETESEGHPS</sequence>
<evidence type="ECO:0000313" key="3">
    <source>
        <dbReference type="Proteomes" id="UP000188729"/>
    </source>
</evidence>
<organism evidence="2 3">
    <name type="scientific">Sphingomonas jeddahensis</name>
    <dbReference type="NCBI Taxonomy" id="1915074"/>
    <lineage>
        <taxon>Bacteria</taxon>
        <taxon>Pseudomonadati</taxon>
        <taxon>Pseudomonadota</taxon>
        <taxon>Alphaproteobacteria</taxon>
        <taxon>Sphingomonadales</taxon>
        <taxon>Sphingomonadaceae</taxon>
        <taxon>Sphingomonas</taxon>
    </lineage>
</organism>
<reference evidence="2 3" key="1">
    <citation type="submission" date="2016-11" db="EMBL/GenBank/DDBJ databases">
        <title>Genome sequence of Sphingomonas jeddahensis G39.</title>
        <authorList>
            <person name="Poehlein A."/>
            <person name="Wuebbeler J.H."/>
            <person name="Steinbuechel A."/>
            <person name="Daniel R."/>
        </authorList>
    </citation>
    <scope>NUCLEOTIDE SEQUENCE [LARGE SCALE GENOMIC DNA]</scope>
    <source>
        <strain evidence="2 3">G39</strain>
    </source>
</reference>
<evidence type="ECO:0000313" key="2">
    <source>
        <dbReference type="EMBL" id="ONF96055.1"/>
    </source>
</evidence>
<evidence type="ECO:0000256" key="1">
    <source>
        <dbReference type="SAM" id="MobiDB-lite"/>
    </source>
</evidence>